<reference evidence="2" key="1">
    <citation type="submission" date="2016-02" db="EMBL/GenBank/DDBJ databases">
        <title>Draft genome sequence of Microdochium bolleyi, a fungal endophyte of beachgrass.</title>
        <authorList>
            <consortium name="DOE Joint Genome Institute"/>
            <person name="David A.S."/>
            <person name="May G."/>
            <person name="Haridas S."/>
            <person name="Lim J."/>
            <person name="Wang M."/>
            <person name="Labutti K."/>
            <person name="Lipzen A."/>
            <person name="Barry K."/>
            <person name="Grigoriev I.V."/>
        </authorList>
    </citation>
    <scope>NUCLEOTIDE SEQUENCE [LARGE SCALE GENOMIC DNA]</scope>
    <source>
        <strain evidence="2">J235TASD1</strain>
    </source>
</reference>
<dbReference type="Proteomes" id="UP000070501">
    <property type="component" value="Unassembled WGS sequence"/>
</dbReference>
<accession>A0A136IL36</accession>
<dbReference type="EMBL" id="KQ964279">
    <property type="protein sequence ID" value="KXJ85574.1"/>
    <property type="molecule type" value="Genomic_DNA"/>
</dbReference>
<feature type="non-terminal residue" evidence="1">
    <location>
        <position position="69"/>
    </location>
</feature>
<evidence type="ECO:0000313" key="2">
    <source>
        <dbReference type="Proteomes" id="UP000070501"/>
    </source>
</evidence>
<gene>
    <name evidence="1" type="ORF">Micbo1qcDRAFT_169316</name>
</gene>
<evidence type="ECO:0000313" key="1">
    <source>
        <dbReference type="EMBL" id="KXJ85574.1"/>
    </source>
</evidence>
<sequence length="69" mass="7910">MKQGFAQSIQAQSGNYSGNRWSMSCVIHRSCKIEGWGHPWPVQLNENFTIQATQLWDEPIKAPRGQYES</sequence>
<protein>
    <submittedName>
        <fullName evidence="1">Uncharacterized protein</fullName>
    </submittedName>
</protein>
<dbReference type="InParanoid" id="A0A136IL36"/>
<organism evidence="1 2">
    <name type="scientific">Microdochium bolleyi</name>
    <dbReference type="NCBI Taxonomy" id="196109"/>
    <lineage>
        <taxon>Eukaryota</taxon>
        <taxon>Fungi</taxon>
        <taxon>Dikarya</taxon>
        <taxon>Ascomycota</taxon>
        <taxon>Pezizomycotina</taxon>
        <taxon>Sordariomycetes</taxon>
        <taxon>Xylariomycetidae</taxon>
        <taxon>Xylariales</taxon>
        <taxon>Microdochiaceae</taxon>
        <taxon>Microdochium</taxon>
    </lineage>
</organism>
<keyword evidence="2" id="KW-1185">Reference proteome</keyword>
<dbReference type="AlphaFoldDB" id="A0A136IL36"/>
<proteinExistence type="predicted"/>
<name>A0A136IL36_9PEZI</name>